<dbReference type="Proteomes" id="UP000612456">
    <property type="component" value="Unassembled WGS sequence"/>
</dbReference>
<keyword evidence="2" id="KW-1185">Reference proteome</keyword>
<dbReference type="InterPro" id="IPR012341">
    <property type="entry name" value="6hp_glycosidase-like_sf"/>
</dbReference>
<dbReference type="GO" id="GO:0005975">
    <property type="term" value="P:carbohydrate metabolic process"/>
    <property type="evidence" value="ECO:0007669"/>
    <property type="project" value="InterPro"/>
</dbReference>
<reference evidence="1" key="2">
    <citation type="submission" date="2020-09" db="EMBL/GenBank/DDBJ databases">
        <authorList>
            <person name="Sun Q."/>
            <person name="Zhou Y."/>
        </authorList>
    </citation>
    <scope>NUCLEOTIDE SEQUENCE</scope>
    <source>
        <strain evidence="1">CGMCC 1.15178</strain>
    </source>
</reference>
<dbReference type="AlphaFoldDB" id="A0A917E2H3"/>
<evidence type="ECO:0000313" key="1">
    <source>
        <dbReference type="EMBL" id="GGD94382.1"/>
    </source>
</evidence>
<dbReference type="SUPFAM" id="SSF48208">
    <property type="entry name" value="Six-hairpin glycosidases"/>
    <property type="match status" value="1"/>
</dbReference>
<reference evidence="1" key="1">
    <citation type="journal article" date="2014" name="Int. J. Syst. Evol. Microbiol.">
        <title>Complete genome sequence of Corynebacterium casei LMG S-19264T (=DSM 44701T), isolated from a smear-ripened cheese.</title>
        <authorList>
            <consortium name="US DOE Joint Genome Institute (JGI-PGF)"/>
            <person name="Walter F."/>
            <person name="Albersmeier A."/>
            <person name="Kalinowski J."/>
            <person name="Ruckert C."/>
        </authorList>
    </citation>
    <scope>NUCLEOTIDE SEQUENCE</scope>
    <source>
        <strain evidence="1">CGMCC 1.15178</strain>
    </source>
</reference>
<comment type="caution">
    <text evidence="1">The sequence shown here is derived from an EMBL/GenBank/DDBJ whole genome shotgun (WGS) entry which is preliminary data.</text>
</comment>
<evidence type="ECO:0000313" key="2">
    <source>
        <dbReference type="Proteomes" id="UP000612456"/>
    </source>
</evidence>
<dbReference type="RefSeq" id="WP_188998259.1">
    <property type="nucleotide sequence ID" value="NZ_BMHP01000007.1"/>
</dbReference>
<dbReference type="InterPro" id="IPR008928">
    <property type="entry name" value="6-hairpin_glycosidase_sf"/>
</dbReference>
<gene>
    <name evidence="1" type="ORF">GCM10010911_61300</name>
</gene>
<protein>
    <submittedName>
        <fullName evidence="1">Uncharacterized protein</fullName>
    </submittedName>
</protein>
<sequence length="360" mass="40009">MNDFASQIIIGMKPYVDQLLKLDSETGYLYLFDDELGAQASCCTTGLAASLYVLDGKLNTGGDGFQIARLLAEDVRRRQLPSGAFRQPFYVKKGDPDTIDIAEVGAVANSLYHVFEATGSTAAKECLIASADYLLTQVASQNPGVVLKRPDSDFDVLNGDMYAAHTFGRAYQLSGNPAYLEKIHHIFAHLADRFGRNERGWWPYIENWDGTVHLGNSVVYQATIIAFAHTALPLLEDSLRERWSEVSEEAMATLVQAIKQPPSEETEATWWTRDWSHSWELYLSLWRSASTADAQQLGQKKFTAVLEEIADSGQELFRPKIVNDVPDRTPVTTTFRKAAGFVGIAANKVLDDWESKEGKS</sequence>
<organism evidence="1 2">
    <name type="scientific">Paenibacillus nasutitermitis</name>
    <dbReference type="NCBI Taxonomy" id="1652958"/>
    <lineage>
        <taxon>Bacteria</taxon>
        <taxon>Bacillati</taxon>
        <taxon>Bacillota</taxon>
        <taxon>Bacilli</taxon>
        <taxon>Bacillales</taxon>
        <taxon>Paenibacillaceae</taxon>
        <taxon>Paenibacillus</taxon>
    </lineage>
</organism>
<name>A0A917E2H3_9BACL</name>
<dbReference type="EMBL" id="BMHP01000007">
    <property type="protein sequence ID" value="GGD94382.1"/>
    <property type="molecule type" value="Genomic_DNA"/>
</dbReference>
<accession>A0A917E2H3</accession>
<dbReference type="Gene3D" id="1.50.10.10">
    <property type="match status" value="1"/>
</dbReference>
<proteinExistence type="predicted"/>